<dbReference type="EMBL" id="DXGD01000429">
    <property type="protein sequence ID" value="HIX00762.1"/>
    <property type="molecule type" value="Genomic_DNA"/>
</dbReference>
<evidence type="ECO:0000313" key="6">
    <source>
        <dbReference type="EMBL" id="HIX00762.1"/>
    </source>
</evidence>
<dbReference type="Proteomes" id="UP000824151">
    <property type="component" value="Unassembled WGS sequence"/>
</dbReference>
<evidence type="ECO:0000313" key="7">
    <source>
        <dbReference type="Proteomes" id="UP000824151"/>
    </source>
</evidence>
<keyword evidence="3" id="KW-0949">S-adenosyl-L-methionine</keyword>
<keyword evidence="2" id="KW-0808">Transferase</keyword>
<accession>A0A9D2A9E4</accession>
<organism evidence="6 7">
    <name type="scientific">Candidatus Nesterenkonia stercoripullorum</name>
    <dbReference type="NCBI Taxonomy" id="2838701"/>
    <lineage>
        <taxon>Bacteria</taxon>
        <taxon>Bacillati</taxon>
        <taxon>Actinomycetota</taxon>
        <taxon>Actinomycetes</taxon>
        <taxon>Micrococcales</taxon>
        <taxon>Micrococcaceae</taxon>
        <taxon>Nesterenkonia</taxon>
    </lineage>
</organism>
<dbReference type="InterPro" id="IPR013216">
    <property type="entry name" value="Methyltransf_11"/>
</dbReference>
<dbReference type="SUPFAM" id="SSF53335">
    <property type="entry name" value="S-adenosyl-L-methionine-dependent methyltransferases"/>
    <property type="match status" value="1"/>
</dbReference>
<sequence length="252" mass="27365">MTASGKERVSRYWTRWAPDYEAHQARRSAAQAERQAWKGVWAPALPAPPASVLDLGTGSGHAAFTLADMGYQVTGVDAAEGMIEQARRKARSHVSGTGPNPAFVHSDASDPQWTPGSFDALTARYFLWTLPSPLRSLSRWLRLLRPGGRLVVVDSIWFPRGLSSEISAVGSAPSRSRDFARAYSGQSALFPLAEASSIQDFADSITRAGFTDVTVDSLPEILERDARHGVAPGHRPQLQYRVSARRPAGVTP</sequence>
<dbReference type="GO" id="GO:0008757">
    <property type="term" value="F:S-adenosylmethionine-dependent methyltransferase activity"/>
    <property type="evidence" value="ECO:0007669"/>
    <property type="project" value="InterPro"/>
</dbReference>
<gene>
    <name evidence="6" type="ORF">H9871_11555</name>
</gene>
<feature type="region of interest" description="Disordered" evidence="4">
    <location>
        <begin position="90"/>
        <end position="109"/>
    </location>
</feature>
<evidence type="ECO:0000256" key="1">
    <source>
        <dbReference type="ARBA" id="ARBA00022603"/>
    </source>
</evidence>
<dbReference type="Gene3D" id="3.40.50.150">
    <property type="entry name" value="Vaccinia Virus protein VP39"/>
    <property type="match status" value="1"/>
</dbReference>
<dbReference type="GO" id="GO:0032259">
    <property type="term" value="P:methylation"/>
    <property type="evidence" value="ECO:0007669"/>
    <property type="project" value="UniProtKB-KW"/>
</dbReference>
<keyword evidence="1 6" id="KW-0489">Methyltransferase</keyword>
<dbReference type="CDD" id="cd02440">
    <property type="entry name" value="AdoMet_MTases"/>
    <property type="match status" value="1"/>
</dbReference>
<feature type="region of interest" description="Disordered" evidence="4">
    <location>
        <begin position="226"/>
        <end position="252"/>
    </location>
</feature>
<evidence type="ECO:0000256" key="3">
    <source>
        <dbReference type="ARBA" id="ARBA00022691"/>
    </source>
</evidence>
<dbReference type="PANTHER" id="PTHR43464:SF19">
    <property type="entry name" value="UBIQUINONE BIOSYNTHESIS O-METHYLTRANSFERASE, MITOCHONDRIAL"/>
    <property type="match status" value="1"/>
</dbReference>
<evidence type="ECO:0000259" key="5">
    <source>
        <dbReference type="Pfam" id="PF08241"/>
    </source>
</evidence>
<dbReference type="InterPro" id="IPR029063">
    <property type="entry name" value="SAM-dependent_MTases_sf"/>
</dbReference>
<evidence type="ECO:0000256" key="4">
    <source>
        <dbReference type="SAM" id="MobiDB-lite"/>
    </source>
</evidence>
<dbReference type="PANTHER" id="PTHR43464">
    <property type="entry name" value="METHYLTRANSFERASE"/>
    <property type="match status" value="1"/>
</dbReference>
<name>A0A9D2A9E4_9MICC</name>
<dbReference type="Pfam" id="PF08241">
    <property type="entry name" value="Methyltransf_11"/>
    <property type="match status" value="1"/>
</dbReference>
<dbReference type="AlphaFoldDB" id="A0A9D2A9E4"/>
<comment type="caution">
    <text evidence="6">The sequence shown here is derived from an EMBL/GenBank/DDBJ whole genome shotgun (WGS) entry which is preliminary data.</text>
</comment>
<reference evidence="6" key="2">
    <citation type="submission" date="2021-04" db="EMBL/GenBank/DDBJ databases">
        <authorList>
            <person name="Gilroy R."/>
        </authorList>
    </citation>
    <scope>NUCLEOTIDE SEQUENCE</scope>
    <source>
        <strain evidence="6">ChiHejej3B27-3195</strain>
    </source>
</reference>
<feature type="domain" description="Methyltransferase type 11" evidence="5">
    <location>
        <begin position="53"/>
        <end position="152"/>
    </location>
</feature>
<reference evidence="6" key="1">
    <citation type="journal article" date="2021" name="PeerJ">
        <title>Extensive microbial diversity within the chicken gut microbiome revealed by metagenomics and culture.</title>
        <authorList>
            <person name="Gilroy R."/>
            <person name="Ravi A."/>
            <person name="Getino M."/>
            <person name="Pursley I."/>
            <person name="Horton D.L."/>
            <person name="Alikhan N.F."/>
            <person name="Baker D."/>
            <person name="Gharbi K."/>
            <person name="Hall N."/>
            <person name="Watson M."/>
            <person name="Adriaenssens E.M."/>
            <person name="Foster-Nyarko E."/>
            <person name="Jarju S."/>
            <person name="Secka A."/>
            <person name="Antonio M."/>
            <person name="Oren A."/>
            <person name="Chaudhuri R.R."/>
            <person name="La Ragione R."/>
            <person name="Hildebrand F."/>
            <person name="Pallen M.J."/>
        </authorList>
    </citation>
    <scope>NUCLEOTIDE SEQUENCE</scope>
    <source>
        <strain evidence="6">ChiHejej3B27-3195</strain>
    </source>
</reference>
<evidence type="ECO:0000256" key="2">
    <source>
        <dbReference type="ARBA" id="ARBA00022679"/>
    </source>
</evidence>
<proteinExistence type="predicted"/>
<protein>
    <submittedName>
        <fullName evidence="6">Methyltransferase domain-containing protein</fullName>
    </submittedName>
</protein>